<name>A0A1H0TF27_SELRU</name>
<evidence type="ECO:0000256" key="6">
    <source>
        <dbReference type="ARBA" id="ARBA00046874"/>
    </source>
</evidence>
<evidence type="ECO:0000259" key="9">
    <source>
        <dbReference type="Pfam" id="PF03775"/>
    </source>
</evidence>
<dbReference type="Gene3D" id="2.160.20.70">
    <property type="match status" value="1"/>
</dbReference>
<feature type="region of interest" description="Disordered" evidence="8">
    <location>
        <begin position="80"/>
        <end position="109"/>
    </location>
</feature>
<feature type="domain" description="Septum formation inhibitor MinC N-terminal" evidence="10">
    <location>
        <begin position="6"/>
        <end position="74"/>
    </location>
</feature>
<dbReference type="Pfam" id="PF03775">
    <property type="entry name" value="MinC_C"/>
    <property type="match status" value="1"/>
</dbReference>
<dbReference type="Gene3D" id="3.30.160.540">
    <property type="match status" value="1"/>
</dbReference>
<dbReference type="InterPro" id="IPR036145">
    <property type="entry name" value="MinC_C_sf"/>
</dbReference>
<evidence type="ECO:0000256" key="5">
    <source>
        <dbReference type="ARBA" id="ARBA00025606"/>
    </source>
</evidence>
<evidence type="ECO:0000256" key="7">
    <source>
        <dbReference type="HAMAP-Rule" id="MF_00267"/>
    </source>
</evidence>
<comment type="similarity">
    <text evidence="1 7">Belongs to the MinC family.</text>
</comment>
<comment type="subunit">
    <text evidence="6 7">Interacts with MinD and FtsZ.</text>
</comment>
<gene>
    <name evidence="7" type="primary">minC</name>
    <name evidence="11" type="ORF">SAMN05216366_12323</name>
</gene>
<reference evidence="11 12" key="1">
    <citation type="submission" date="2016-10" db="EMBL/GenBank/DDBJ databases">
        <authorList>
            <person name="de Groot N.N."/>
        </authorList>
    </citation>
    <scope>NUCLEOTIDE SEQUENCE [LARGE SCALE GENOMIC DNA]</scope>
    <source>
        <strain evidence="11 12">S137</strain>
    </source>
</reference>
<organism evidence="11 12">
    <name type="scientific">Selenomonas ruminantium</name>
    <dbReference type="NCBI Taxonomy" id="971"/>
    <lineage>
        <taxon>Bacteria</taxon>
        <taxon>Bacillati</taxon>
        <taxon>Bacillota</taxon>
        <taxon>Negativicutes</taxon>
        <taxon>Selenomonadales</taxon>
        <taxon>Selenomonadaceae</taxon>
        <taxon>Selenomonas</taxon>
    </lineage>
</organism>
<feature type="domain" description="Septum formation inhibitor MinC C-terminal" evidence="9">
    <location>
        <begin position="118"/>
        <end position="217"/>
    </location>
</feature>
<dbReference type="InterPro" id="IPR005526">
    <property type="entry name" value="Septum_form_inhib_MinC_C"/>
</dbReference>
<sequence length="226" mass="24842">MSEDIVKIKGTSLGLQLSFAPEASFEEVRENLRQKLESGTTFFLRGTLVLIPRDVFMGSERDELQHLFHEYGLICRTQKPETEQAKQPEAKATVPPAPQPAVPPASQPEELKPQEMVVVNKTLRGGQEIRTKSSVLVCGNVNPGAQIIAGGSIDIRGTCRGMVHAGAYGDSTAFIIADHLMPTQIRISNLIARSPDEMEKTDRAERASIKDGQIVIEPIERQDKTI</sequence>
<dbReference type="PANTHER" id="PTHR34108">
    <property type="entry name" value="SEPTUM SITE-DETERMINING PROTEIN MINC"/>
    <property type="match status" value="1"/>
</dbReference>
<evidence type="ECO:0000256" key="2">
    <source>
        <dbReference type="ARBA" id="ARBA00022618"/>
    </source>
</evidence>
<protein>
    <recommendedName>
        <fullName evidence="7">Probable septum site-determining protein MinC</fullName>
    </recommendedName>
</protein>
<dbReference type="AlphaFoldDB" id="A0A1H0TF27"/>
<dbReference type="GO" id="GO:1901891">
    <property type="term" value="P:regulation of cell septum assembly"/>
    <property type="evidence" value="ECO:0007669"/>
    <property type="project" value="InterPro"/>
</dbReference>
<keyword evidence="3 7" id="KW-0717">Septation</keyword>
<evidence type="ECO:0000313" key="12">
    <source>
        <dbReference type="Proteomes" id="UP000182412"/>
    </source>
</evidence>
<dbReference type="GO" id="GO:0000902">
    <property type="term" value="P:cell morphogenesis"/>
    <property type="evidence" value="ECO:0007669"/>
    <property type="project" value="InterPro"/>
</dbReference>
<dbReference type="HAMAP" id="MF_00267">
    <property type="entry name" value="MinC"/>
    <property type="match status" value="1"/>
</dbReference>
<feature type="compositionally biased region" description="Basic and acidic residues" evidence="8">
    <location>
        <begin position="80"/>
        <end position="89"/>
    </location>
</feature>
<evidence type="ECO:0000313" key="11">
    <source>
        <dbReference type="EMBL" id="SDP52662.1"/>
    </source>
</evidence>
<dbReference type="InterPro" id="IPR013033">
    <property type="entry name" value="MinC"/>
</dbReference>
<comment type="function">
    <text evidence="5 7">Cell division inhibitor that blocks the formation of polar Z ring septums. Rapidly oscillates between the poles of the cell to destabilize FtsZ filaments that have formed before they mature into polar Z rings. Prevents FtsZ polymerization.</text>
</comment>
<proteinExistence type="inferred from homology"/>
<dbReference type="InterPro" id="IPR016098">
    <property type="entry name" value="CAP/MinC_C"/>
</dbReference>
<dbReference type="NCBIfam" id="TIGR01222">
    <property type="entry name" value="minC"/>
    <property type="match status" value="1"/>
</dbReference>
<keyword evidence="2 7" id="KW-0132">Cell division</keyword>
<dbReference type="OrthoDB" id="9790810at2"/>
<dbReference type="Pfam" id="PF05209">
    <property type="entry name" value="MinC_N"/>
    <property type="match status" value="1"/>
</dbReference>
<dbReference type="SUPFAM" id="SSF63848">
    <property type="entry name" value="Cell-division inhibitor MinC, C-terminal domain"/>
    <property type="match status" value="1"/>
</dbReference>
<dbReference type="InterPro" id="IPR007874">
    <property type="entry name" value="MinC_N"/>
</dbReference>
<dbReference type="PANTHER" id="PTHR34108:SF1">
    <property type="entry name" value="SEPTUM SITE-DETERMINING PROTEIN MINC"/>
    <property type="match status" value="1"/>
</dbReference>
<accession>A0A1H0TF27</accession>
<evidence type="ECO:0000259" key="10">
    <source>
        <dbReference type="Pfam" id="PF05209"/>
    </source>
</evidence>
<dbReference type="GO" id="GO:0000917">
    <property type="term" value="P:division septum assembly"/>
    <property type="evidence" value="ECO:0007669"/>
    <property type="project" value="UniProtKB-KW"/>
</dbReference>
<evidence type="ECO:0000256" key="8">
    <source>
        <dbReference type="SAM" id="MobiDB-lite"/>
    </source>
</evidence>
<dbReference type="EMBL" id="FNJQ01000023">
    <property type="protein sequence ID" value="SDP52662.1"/>
    <property type="molecule type" value="Genomic_DNA"/>
</dbReference>
<dbReference type="Proteomes" id="UP000182412">
    <property type="component" value="Unassembled WGS sequence"/>
</dbReference>
<feature type="compositionally biased region" description="Pro residues" evidence="8">
    <location>
        <begin position="95"/>
        <end position="106"/>
    </location>
</feature>
<evidence type="ECO:0000256" key="4">
    <source>
        <dbReference type="ARBA" id="ARBA00023306"/>
    </source>
</evidence>
<evidence type="ECO:0000256" key="1">
    <source>
        <dbReference type="ARBA" id="ARBA00006291"/>
    </source>
</evidence>
<dbReference type="RefSeq" id="WP_074572814.1">
    <property type="nucleotide sequence ID" value="NZ_FNJQ01000023.1"/>
</dbReference>
<keyword evidence="4 7" id="KW-0131">Cell cycle</keyword>
<evidence type="ECO:0000256" key="3">
    <source>
        <dbReference type="ARBA" id="ARBA00023210"/>
    </source>
</evidence>
<dbReference type="GO" id="GO:0051302">
    <property type="term" value="P:regulation of cell division"/>
    <property type="evidence" value="ECO:0007669"/>
    <property type="project" value="InterPro"/>
</dbReference>